<dbReference type="OrthoDB" id="168808at2157"/>
<keyword evidence="3" id="KW-1185">Reference proteome</keyword>
<dbReference type="EMBL" id="CP002656">
    <property type="protein sequence ID" value="AEB95295.1"/>
    <property type="molecule type" value="Genomic_DNA"/>
</dbReference>
<protein>
    <submittedName>
        <fullName evidence="2">Bacterio-opsin activator</fullName>
    </submittedName>
</protein>
<accession>F4G397</accession>
<evidence type="ECO:0000259" key="1">
    <source>
        <dbReference type="Pfam" id="PF04967"/>
    </source>
</evidence>
<dbReference type="HOGENOM" id="CLU_104910_1_0_2"/>
<dbReference type="RefSeq" id="WP_013737793.1">
    <property type="nucleotide sequence ID" value="NC_015435.1"/>
</dbReference>
<dbReference type="STRING" id="1006006.Mcup_1190"/>
<dbReference type="PANTHER" id="PTHR34236:SF1">
    <property type="entry name" value="DIMETHYL SULFOXIDE REDUCTASE TRANSCRIPTIONAL ACTIVATOR"/>
    <property type="match status" value="1"/>
</dbReference>
<dbReference type="GeneID" id="10493381"/>
<gene>
    <name evidence="2" type="ordered locus">Mcup_1190</name>
</gene>
<dbReference type="PATRIC" id="fig|1006006.8.peg.1186"/>
<sequence>MTLKKVTMTVKHEGCWTEDVNAHTVTLNLEVYPEKGYLRSWLISDSRELKDRMRREPSVKKITRVYGGKDSTLIDFLNVYEGSIAGALYALEVLIIGNHNKGGLEHWSFVTGQNSMSEIRSRISSLAKITDFRAEDYVLSYPSLTEMERRVLHLALDNGYLEYPREVDSERLAKVLGVSKVTFLYHWRNVQRKVMKYMATNMGID</sequence>
<evidence type="ECO:0000313" key="2">
    <source>
        <dbReference type="EMBL" id="AEB95295.1"/>
    </source>
</evidence>
<dbReference type="KEGG" id="mcn:Mcup_1190"/>
<proteinExistence type="predicted"/>
<organism evidence="2 3">
    <name type="scientific">Metallosphaera cuprina (strain Ar-4)</name>
    <dbReference type="NCBI Taxonomy" id="1006006"/>
    <lineage>
        <taxon>Archaea</taxon>
        <taxon>Thermoproteota</taxon>
        <taxon>Thermoprotei</taxon>
        <taxon>Sulfolobales</taxon>
        <taxon>Sulfolobaceae</taxon>
        <taxon>Metallosphaera</taxon>
    </lineage>
</organism>
<reference evidence="2 3" key="1">
    <citation type="journal article" date="2011" name="J. Bacteriol.">
        <title>Complete genome sequence of Metallosphaera cuprina, a metal sulfide-oxidizing archaeon from a hot spring.</title>
        <authorList>
            <person name="Liu L.J."/>
            <person name="You X.Y."/>
            <person name="Zheng H."/>
            <person name="Wang S."/>
            <person name="Jiang C.Y."/>
            <person name="Liu S.J."/>
        </authorList>
    </citation>
    <scope>NUCLEOTIDE SEQUENCE [LARGE SCALE GENOMIC DNA]</scope>
    <source>
        <strain evidence="2 3">Ar-4</strain>
    </source>
</reference>
<dbReference type="Pfam" id="PF04967">
    <property type="entry name" value="HTH_10"/>
    <property type="match status" value="1"/>
</dbReference>
<dbReference type="InterPro" id="IPR007050">
    <property type="entry name" value="HTH_bacterioopsin"/>
</dbReference>
<feature type="domain" description="HTH bat-type" evidence="1">
    <location>
        <begin position="144"/>
        <end position="196"/>
    </location>
</feature>
<dbReference type="Proteomes" id="UP000007812">
    <property type="component" value="Chromosome"/>
</dbReference>
<dbReference type="eggNOG" id="arCOG02273">
    <property type="taxonomic scope" value="Archaea"/>
</dbReference>
<name>F4G397_METCR</name>
<evidence type="ECO:0000313" key="3">
    <source>
        <dbReference type="Proteomes" id="UP000007812"/>
    </source>
</evidence>
<dbReference type="AlphaFoldDB" id="F4G397"/>
<dbReference type="PANTHER" id="PTHR34236">
    <property type="entry name" value="DIMETHYL SULFOXIDE REDUCTASE TRANSCRIPTIONAL ACTIVATOR"/>
    <property type="match status" value="1"/>
</dbReference>